<accession>A0A0E9VA06</accession>
<name>A0A0E9VA06_ANGAN</name>
<dbReference type="EMBL" id="GBXM01034519">
    <property type="protein sequence ID" value="JAH74058.1"/>
    <property type="molecule type" value="Transcribed_RNA"/>
</dbReference>
<evidence type="ECO:0000313" key="1">
    <source>
        <dbReference type="EMBL" id="JAH74058.1"/>
    </source>
</evidence>
<organism evidence="1">
    <name type="scientific">Anguilla anguilla</name>
    <name type="common">European freshwater eel</name>
    <name type="synonym">Muraena anguilla</name>
    <dbReference type="NCBI Taxonomy" id="7936"/>
    <lineage>
        <taxon>Eukaryota</taxon>
        <taxon>Metazoa</taxon>
        <taxon>Chordata</taxon>
        <taxon>Craniata</taxon>
        <taxon>Vertebrata</taxon>
        <taxon>Euteleostomi</taxon>
        <taxon>Actinopterygii</taxon>
        <taxon>Neopterygii</taxon>
        <taxon>Teleostei</taxon>
        <taxon>Anguilliformes</taxon>
        <taxon>Anguillidae</taxon>
        <taxon>Anguilla</taxon>
    </lineage>
</organism>
<sequence>MAIQEVCRVVSVDNLSQ</sequence>
<reference evidence="1" key="2">
    <citation type="journal article" date="2015" name="Fish Shellfish Immunol.">
        <title>Early steps in the European eel (Anguilla anguilla)-Vibrio vulnificus interaction in the gills: Role of the RtxA13 toxin.</title>
        <authorList>
            <person name="Callol A."/>
            <person name="Pajuelo D."/>
            <person name="Ebbesson L."/>
            <person name="Teles M."/>
            <person name="MacKenzie S."/>
            <person name="Amaro C."/>
        </authorList>
    </citation>
    <scope>NUCLEOTIDE SEQUENCE</scope>
</reference>
<protein>
    <submittedName>
        <fullName evidence="1">Uncharacterized protein</fullName>
    </submittedName>
</protein>
<reference evidence="1" key="1">
    <citation type="submission" date="2014-11" db="EMBL/GenBank/DDBJ databases">
        <authorList>
            <person name="Amaro Gonzalez C."/>
        </authorList>
    </citation>
    <scope>NUCLEOTIDE SEQUENCE</scope>
</reference>
<proteinExistence type="predicted"/>
<dbReference type="AlphaFoldDB" id="A0A0E9VA06"/>